<dbReference type="GO" id="GO:0000379">
    <property type="term" value="P:tRNA-type intron splice site recognition and cleavage"/>
    <property type="evidence" value="ECO:0007669"/>
    <property type="project" value="InterPro"/>
</dbReference>
<dbReference type="SUPFAM" id="SSF53032">
    <property type="entry name" value="tRNA-intron endonuclease catalytic domain-like"/>
    <property type="match status" value="1"/>
</dbReference>
<keyword evidence="2" id="KW-0819">tRNA processing</keyword>
<name>A0A4P9Z7S4_9ASCO</name>
<dbReference type="PANTHER" id="PTHR28518">
    <property type="entry name" value="TRNA-SPLICING ENDONUCLEASE SUBUNIT SEN15"/>
    <property type="match status" value="1"/>
</dbReference>
<dbReference type="GO" id="GO:0000214">
    <property type="term" value="C:tRNA-intron endonuclease complex"/>
    <property type="evidence" value="ECO:0007669"/>
    <property type="project" value="InterPro"/>
</dbReference>
<dbReference type="InterPro" id="IPR018593">
    <property type="entry name" value="tRNA-endonuc_su_Sen15"/>
</dbReference>
<protein>
    <recommendedName>
        <fullName evidence="3">tRNA-splicing endonuclease subunit Sen15 domain-containing protein</fullName>
    </recommendedName>
</protein>
<sequence>MGIAGQVTTNLVHYNHWTDVHIHTSNKTNPADPLKFAVLSGLPPTKLNQLDQENQREWVIARLMADRTSDIKEMELYFQAIAALDSRPKRVTLALVNDDATVTHYFVHDGVTKPRQN</sequence>
<dbReference type="Proteomes" id="UP000268321">
    <property type="component" value="Unassembled WGS sequence"/>
</dbReference>
<proteinExistence type="inferred from homology"/>
<feature type="domain" description="tRNA-splicing endonuclease subunit Sen15" evidence="3">
    <location>
        <begin position="6"/>
        <end position="117"/>
    </location>
</feature>
<dbReference type="Gene3D" id="3.40.1350.10">
    <property type="match status" value="1"/>
</dbReference>
<dbReference type="EMBL" id="ML004877">
    <property type="protein sequence ID" value="RKP28538.1"/>
    <property type="molecule type" value="Genomic_DNA"/>
</dbReference>
<keyword evidence="5" id="KW-1185">Reference proteome</keyword>
<evidence type="ECO:0000256" key="2">
    <source>
        <dbReference type="ARBA" id="ARBA00022694"/>
    </source>
</evidence>
<dbReference type="GO" id="GO:0003676">
    <property type="term" value="F:nucleic acid binding"/>
    <property type="evidence" value="ECO:0007669"/>
    <property type="project" value="InterPro"/>
</dbReference>
<accession>A0A4P9Z7S4</accession>
<evidence type="ECO:0000313" key="5">
    <source>
        <dbReference type="Proteomes" id="UP000268321"/>
    </source>
</evidence>
<dbReference type="InterPro" id="IPR036167">
    <property type="entry name" value="tRNA_intron_Endo_cat-like_sf"/>
</dbReference>
<dbReference type="InterPro" id="IPR042777">
    <property type="entry name" value="Sen15_fungi"/>
</dbReference>
<comment type="similarity">
    <text evidence="1">Belongs to the SEN15 family.</text>
</comment>
<organism evidence="4 5">
    <name type="scientific">Metschnikowia bicuspidata</name>
    <dbReference type="NCBI Taxonomy" id="27322"/>
    <lineage>
        <taxon>Eukaryota</taxon>
        <taxon>Fungi</taxon>
        <taxon>Dikarya</taxon>
        <taxon>Ascomycota</taxon>
        <taxon>Saccharomycotina</taxon>
        <taxon>Pichiomycetes</taxon>
        <taxon>Metschnikowiaceae</taxon>
        <taxon>Metschnikowia</taxon>
    </lineage>
</organism>
<evidence type="ECO:0000259" key="3">
    <source>
        <dbReference type="Pfam" id="PF09631"/>
    </source>
</evidence>
<dbReference type="OrthoDB" id="10002170at2759"/>
<reference evidence="5" key="1">
    <citation type="journal article" date="2018" name="Nat. Microbiol.">
        <title>Leveraging single-cell genomics to expand the fungal tree of life.</title>
        <authorList>
            <person name="Ahrendt S.R."/>
            <person name="Quandt C.A."/>
            <person name="Ciobanu D."/>
            <person name="Clum A."/>
            <person name="Salamov A."/>
            <person name="Andreopoulos B."/>
            <person name="Cheng J.F."/>
            <person name="Woyke T."/>
            <person name="Pelin A."/>
            <person name="Henrissat B."/>
            <person name="Reynolds N.K."/>
            <person name="Benny G.L."/>
            <person name="Smith M.E."/>
            <person name="James T.Y."/>
            <person name="Grigoriev I.V."/>
        </authorList>
    </citation>
    <scope>NUCLEOTIDE SEQUENCE [LARGE SCALE GENOMIC DNA]</scope>
    <source>
        <strain evidence="5">Baker2002</strain>
    </source>
</reference>
<evidence type="ECO:0000256" key="1">
    <source>
        <dbReference type="ARBA" id="ARBA00006091"/>
    </source>
</evidence>
<dbReference type="GO" id="GO:0000213">
    <property type="term" value="F:tRNA-intron lyase activity"/>
    <property type="evidence" value="ECO:0007669"/>
    <property type="project" value="TreeGrafter"/>
</dbReference>
<dbReference type="InterPro" id="IPR011856">
    <property type="entry name" value="tRNA_endonuc-like_dom_sf"/>
</dbReference>
<evidence type="ECO:0000313" key="4">
    <source>
        <dbReference type="EMBL" id="RKP28538.1"/>
    </source>
</evidence>
<dbReference type="AlphaFoldDB" id="A0A4P9Z7S4"/>
<dbReference type="Pfam" id="PF09631">
    <property type="entry name" value="Sen15"/>
    <property type="match status" value="1"/>
</dbReference>
<dbReference type="PANTHER" id="PTHR28518:SF1">
    <property type="entry name" value="TRNA-SPLICING ENDONUCLEASE SUBUNIT SEN15"/>
    <property type="match status" value="1"/>
</dbReference>
<gene>
    <name evidence="4" type="ORF">METBISCDRAFT_29076</name>
</gene>